<evidence type="ECO:0000256" key="8">
    <source>
        <dbReference type="ARBA" id="ARBA00022833"/>
    </source>
</evidence>
<keyword evidence="8" id="KW-0862">Zinc</keyword>
<dbReference type="AlphaFoldDB" id="A0A1W1BFP3"/>
<evidence type="ECO:0000256" key="6">
    <source>
        <dbReference type="ARBA" id="ARBA00022490"/>
    </source>
</evidence>
<keyword evidence="6" id="KW-0963">Cytoplasm</keyword>
<reference evidence="12" key="1">
    <citation type="submission" date="2016-10" db="EMBL/GenBank/DDBJ databases">
        <authorList>
            <person name="de Groot N.N."/>
        </authorList>
    </citation>
    <scope>NUCLEOTIDE SEQUENCE</scope>
</reference>
<name>A0A1W1BFP3_9ZZZZ</name>
<accession>A0A1W1BFP3</accession>
<evidence type="ECO:0000256" key="9">
    <source>
        <dbReference type="ARBA" id="ARBA00023235"/>
    </source>
</evidence>
<evidence type="ECO:0000256" key="2">
    <source>
        <dbReference type="ARBA" id="ARBA00001947"/>
    </source>
</evidence>
<proteinExistence type="inferred from homology"/>
<dbReference type="GO" id="GO:0008968">
    <property type="term" value="F:D-sedoheptulose 7-phosphate isomerase activity"/>
    <property type="evidence" value="ECO:0007669"/>
    <property type="project" value="InterPro"/>
</dbReference>
<keyword evidence="7" id="KW-0479">Metal-binding</keyword>
<dbReference type="PANTHER" id="PTHR30390">
    <property type="entry name" value="SEDOHEPTULOSE 7-PHOSPHATE ISOMERASE / DNAA INITIATOR-ASSOCIATING FACTOR FOR REPLICATION INITIATION"/>
    <property type="match status" value="1"/>
</dbReference>
<evidence type="ECO:0000256" key="1">
    <source>
        <dbReference type="ARBA" id="ARBA00000348"/>
    </source>
</evidence>
<dbReference type="CDD" id="cd05006">
    <property type="entry name" value="SIS_GmhA"/>
    <property type="match status" value="1"/>
</dbReference>
<evidence type="ECO:0000256" key="5">
    <source>
        <dbReference type="ARBA" id="ARBA00012580"/>
    </source>
</evidence>
<dbReference type="GO" id="GO:0046872">
    <property type="term" value="F:metal ion binding"/>
    <property type="evidence" value="ECO:0007669"/>
    <property type="project" value="UniProtKB-KW"/>
</dbReference>
<comment type="cofactor">
    <cofactor evidence="2">
        <name>Zn(2+)</name>
        <dbReference type="ChEBI" id="CHEBI:29105"/>
    </cofactor>
</comment>
<gene>
    <name evidence="12" type="ORF">MNB_SUP05-5-793</name>
</gene>
<dbReference type="PANTHER" id="PTHR30390:SF6">
    <property type="entry name" value="DNAA INITIATOR-ASSOCIATING PROTEIN DIAA"/>
    <property type="match status" value="1"/>
</dbReference>
<comment type="catalytic activity">
    <reaction evidence="1">
        <text>2 D-sedoheptulose 7-phosphate = D-glycero-alpha-D-manno-heptose 7-phosphate + D-glycero-beta-D-manno-heptose 7-phosphate</text>
        <dbReference type="Rhea" id="RHEA:27489"/>
        <dbReference type="ChEBI" id="CHEBI:57483"/>
        <dbReference type="ChEBI" id="CHEBI:60203"/>
        <dbReference type="ChEBI" id="CHEBI:60204"/>
        <dbReference type="EC" id="5.3.1.28"/>
    </reaction>
</comment>
<comment type="subcellular location">
    <subcellularLocation>
        <location evidence="3">Cytoplasm</location>
    </subcellularLocation>
</comment>
<evidence type="ECO:0000256" key="10">
    <source>
        <dbReference type="ARBA" id="ARBA00023277"/>
    </source>
</evidence>
<dbReference type="GO" id="GO:0005737">
    <property type="term" value="C:cytoplasm"/>
    <property type="evidence" value="ECO:0007669"/>
    <property type="project" value="UniProtKB-SubCell"/>
</dbReference>
<dbReference type="EMBL" id="FPHJ01000005">
    <property type="protein sequence ID" value="SFV52360.1"/>
    <property type="molecule type" value="Genomic_DNA"/>
</dbReference>
<comment type="similarity">
    <text evidence="4">Belongs to the SIS family. GmhA subfamily.</text>
</comment>
<evidence type="ECO:0000256" key="7">
    <source>
        <dbReference type="ARBA" id="ARBA00022723"/>
    </source>
</evidence>
<evidence type="ECO:0000256" key="3">
    <source>
        <dbReference type="ARBA" id="ARBA00004496"/>
    </source>
</evidence>
<dbReference type="Gene3D" id="3.40.50.10490">
    <property type="entry name" value="Glucose-6-phosphate isomerase like protein, domain 1"/>
    <property type="match status" value="1"/>
</dbReference>
<dbReference type="HAMAP" id="MF_00067">
    <property type="entry name" value="GmhA"/>
    <property type="match status" value="1"/>
</dbReference>
<dbReference type="InterPro" id="IPR035461">
    <property type="entry name" value="GmhA/DiaA"/>
</dbReference>
<dbReference type="PROSITE" id="PS51464">
    <property type="entry name" value="SIS"/>
    <property type="match status" value="1"/>
</dbReference>
<dbReference type="InterPro" id="IPR046348">
    <property type="entry name" value="SIS_dom_sf"/>
</dbReference>
<feature type="domain" description="SIS" evidence="11">
    <location>
        <begin position="37"/>
        <end position="194"/>
    </location>
</feature>
<sequence>MKTQQNIKESIKESISVKQQVLKTDVIEKISQMAELISTALENGHKLLLCGNGGSAADAQHLAAELVVRLRSNVNRRALPAISLAMDSSAITACANDFSFEQIFERSLEALGQKGDVLLGISTSGNSKNVQLALKKAQEMGIKTIAFLGCDGGNIKGLSDVEYIVPSDTTGRVQEVHIMLGHILMETIEDDLINSGYTSLK</sequence>
<dbReference type="InterPro" id="IPR001347">
    <property type="entry name" value="SIS_dom"/>
</dbReference>
<dbReference type="SUPFAM" id="SSF53697">
    <property type="entry name" value="SIS domain"/>
    <property type="match status" value="1"/>
</dbReference>
<keyword evidence="10" id="KW-0119">Carbohydrate metabolism</keyword>
<dbReference type="Pfam" id="PF13580">
    <property type="entry name" value="SIS_2"/>
    <property type="match status" value="1"/>
</dbReference>
<dbReference type="InterPro" id="IPR050099">
    <property type="entry name" value="SIS_GmhA/DiaA_subfam"/>
</dbReference>
<dbReference type="GO" id="GO:0097367">
    <property type="term" value="F:carbohydrate derivative binding"/>
    <property type="evidence" value="ECO:0007669"/>
    <property type="project" value="InterPro"/>
</dbReference>
<evidence type="ECO:0000259" key="11">
    <source>
        <dbReference type="PROSITE" id="PS51464"/>
    </source>
</evidence>
<evidence type="ECO:0000256" key="4">
    <source>
        <dbReference type="ARBA" id="ARBA00009894"/>
    </source>
</evidence>
<keyword evidence="9 12" id="KW-0413">Isomerase</keyword>
<protein>
    <recommendedName>
        <fullName evidence="5">D-sedoheptulose-7-phosphate isomerase</fullName>
        <ecNumber evidence="5">5.3.1.28</ecNumber>
    </recommendedName>
</protein>
<evidence type="ECO:0000313" key="12">
    <source>
        <dbReference type="EMBL" id="SFV52360.1"/>
    </source>
</evidence>
<dbReference type="GO" id="GO:1901135">
    <property type="term" value="P:carbohydrate derivative metabolic process"/>
    <property type="evidence" value="ECO:0007669"/>
    <property type="project" value="InterPro"/>
</dbReference>
<dbReference type="InterPro" id="IPR004515">
    <property type="entry name" value="Phosphoheptose_Isoase"/>
</dbReference>
<organism evidence="12">
    <name type="scientific">hydrothermal vent metagenome</name>
    <dbReference type="NCBI Taxonomy" id="652676"/>
    <lineage>
        <taxon>unclassified sequences</taxon>
        <taxon>metagenomes</taxon>
        <taxon>ecological metagenomes</taxon>
    </lineage>
</organism>
<dbReference type="EC" id="5.3.1.28" evidence="5"/>